<dbReference type="PANTHER" id="PTHR47027">
    <property type="entry name" value="REVERSE TRANSCRIPTASE DOMAIN-CONTAINING PROTEIN"/>
    <property type="match status" value="1"/>
</dbReference>
<reference evidence="3" key="1">
    <citation type="submission" date="2022-11" db="UniProtKB">
        <authorList>
            <consortium name="WormBaseParasite"/>
        </authorList>
    </citation>
    <scope>IDENTIFICATION</scope>
</reference>
<dbReference type="PROSITE" id="PS50878">
    <property type="entry name" value="RT_POL"/>
    <property type="match status" value="1"/>
</dbReference>
<evidence type="ECO:0000313" key="2">
    <source>
        <dbReference type="Proteomes" id="UP000887540"/>
    </source>
</evidence>
<dbReference type="Pfam" id="PF00078">
    <property type="entry name" value="RVT_1"/>
    <property type="match status" value="1"/>
</dbReference>
<evidence type="ECO:0000259" key="1">
    <source>
        <dbReference type="PROSITE" id="PS50878"/>
    </source>
</evidence>
<evidence type="ECO:0000313" key="3">
    <source>
        <dbReference type="WBParaSite" id="ACRNAN_scaffold21086.g23973.t1"/>
    </source>
</evidence>
<dbReference type="Proteomes" id="UP000887540">
    <property type="component" value="Unplaced"/>
</dbReference>
<proteinExistence type="predicted"/>
<name>A0A914DA22_9BILA</name>
<dbReference type="PANTHER" id="PTHR47027:SF20">
    <property type="entry name" value="REVERSE TRANSCRIPTASE-LIKE PROTEIN WITH RNA-DIRECTED DNA POLYMERASE DOMAIN"/>
    <property type="match status" value="1"/>
</dbReference>
<keyword evidence="2" id="KW-1185">Reference proteome</keyword>
<feature type="domain" description="Reverse transcriptase" evidence="1">
    <location>
        <begin position="1"/>
        <end position="302"/>
    </location>
</feature>
<dbReference type="AlphaFoldDB" id="A0A914DA22"/>
<protein>
    <submittedName>
        <fullName evidence="3">Reverse transcriptase domain-containing protein</fullName>
    </submittedName>
</protein>
<organism evidence="2 3">
    <name type="scientific">Acrobeloides nanus</name>
    <dbReference type="NCBI Taxonomy" id="290746"/>
    <lineage>
        <taxon>Eukaryota</taxon>
        <taxon>Metazoa</taxon>
        <taxon>Ecdysozoa</taxon>
        <taxon>Nematoda</taxon>
        <taxon>Chromadorea</taxon>
        <taxon>Rhabditida</taxon>
        <taxon>Tylenchina</taxon>
        <taxon>Cephalobomorpha</taxon>
        <taxon>Cephaloboidea</taxon>
        <taxon>Cephalobidae</taxon>
        <taxon>Acrobeloides</taxon>
    </lineage>
</organism>
<accession>A0A914DA22</accession>
<dbReference type="WBParaSite" id="ACRNAN_scaffold21086.g23973.t1">
    <property type="protein sequence ID" value="ACRNAN_scaffold21086.g23973.t1"/>
    <property type="gene ID" value="ACRNAN_scaffold21086.g23973"/>
</dbReference>
<sequence>MVVPILLPAINCENQTPPKCHDVLGQPTNTSKFWSGVKELTGTNTLQILPDLEKDGRTASTDHDKAAFLGQAFHDVYAKATKPDEVFTPADQAATAFTDPESSPPWLPICTEDFVNDWLHSLQEKECIRSNKSSRRVFRRQKGLRHGVSLETHRSIGRTWAPTKLASPTHFSQEFDITSGVPQGSVLGPLLFIIFIDQVFDLELSPNAKMVMFADDLAYVKPITIACRNKNKEEEEPCAEEELRQDLKKISVKYKDLSLSLNGKKCKSMLFTTSNGQYDLDLEIGEEKIEQVQQFCYLGIEMYPKL</sequence>
<dbReference type="InterPro" id="IPR000477">
    <property type="entry name" value="RT_dom"/>
</dbReference>